<dbReference type="Gene3D" id="1.25.40.10">
    <property type="entry name" value="Tetratricopeptide repeat domain"/>
    <property type="match status" value="1"/>
</dbReference>
<keyword evidence="1" id="KW-0175">Coiled coil</keyword>
<dbReference type="EMBL" id="CP017599">
    <property type="protein sequence ID" value="AOW98266.1"/>
    <property type="molecule type" value="Genomic_DNA"/>
</dbReference>
<dbReference type="InterPro" id="IPR011990">
    <property type="entry name" value="TPR-like_helical_dom_sf"/>
</dbReference>
<protein>
    <submittedName>
        <fullName evidence="2">Uncharacterized protein</fullName>
    </submittedName>
</protein>
<dbReference type="Proteomes" id="UP000177870">
    <property type="component" value="Chromosome"/>
</dbReference>
<name>A0A1D8TL04_9CYAN</name>
<gene>
    <name evidence="2" type="ORF">BJP34_01370</name>
</gene>
<organism evidence="2 3">
    <name type="scientific">Moorena producens PAL-8-15-08-1</name>
    <dbReference type="NCBI Taxonomy" id="1458985"/>
    <lineage>
        <taxon>Bacteria</taxon>
        <taxon>Bacillati</taxon>
        <taxon>Cyanobacteriota</taxon>
        <taxon>Cyanophyceae</taxon>
        <taxon>Coleofasciculales</taxon>
        <taxon>Coleofasciculaceae</taxon>
        <taxon>Moorena</taxon>
    </lineage>
</organism>
<dbReference type="AlphaFoldDB" id="A0A1D8TL04"/>
<dbReference type="KEGG" id="mpro:BJP34_01370"/>
<sequence length="218" mass="24418">MLIKAAQCYVKAGWLADASRVWEEIGEYREAAAIYEQQEKWEQAARCYLKVSDWSKAARCYQNNSQAQPAAECWFQAGEPLKAAWVGADQLKQIYQSYAILEEVEAKSTIEKLEKELITARCEVNQGKKASAASRLRKILNSLNSAQSKHLYEWAIRVAEVLNRPDLRALIYSAAVKGRMPKAIGQDAHSTGATQGRFTHPLESAPTIKIILLFSNAL</sequence>
<reference evidence="3" key="1">
    <citation type="submission" date="2016-10" db="EMBL/GenBank/DDBJ databases">
        <title>Comparative genomics uncovers the prolific and rare metabolic potential of the cyanobacterial genus Moorea.</title>
        <authorList>
            <person name="Leao T."/>
            <person name="Castelao G."/>
            <person name="Korobeynikov A."/>
            <person name="Monroe E.A."/>
            <person name="Podell S."/>
            <person name="Glukhov E."/>
            <person name="Allen E."/>
            <person name="Gerwick W.H."/>
            <person name="Gerwick L."/>
        </authorList>
    </citation>
    <scope>NUCLEOTIDE SEQUENCE [LARGE SCALE GENOMIC DNA]</scope>
    <source>
        <strain evidence="3">PAL-8-15-08-1</strain>
    </source>
</reference>
<evidence type="ECO:0000256" key="1">
    <source>
        <dbReference type="SAM" id="Coils"/>
    </source>
</evidence>
<accession>A0A1D8TL04</accession>
<evidence type="ECO:0000313" key="3">
    <source>
        <dbReference type="Proteomes" id="UP000177870"/>
    </source>
</evidence>
<dbReference type="STRING" id="1458985.BJP34_01370"/>
<feature type="coiled-coil region" evidence="1">
    <location>
        <begin position="103"/>
        <end position="130"/>
    </location>
</feature>
<evidence type="ECO:0000313" key="2">
    <source>
        <dbReference type="EMBL" id="AOW98266.1"/>
    </source>
</evidence>
<proteinExistence type="predicted"/>
<dbReference type="RefSeq" id="WP_070390777.1">
    <property type="nucleotide sequence ID" value="NZ_CP017599.1"/>
</dbReference>